<dbReference type="OrthoDB" id="3556170at2"/>
<name>A0A2W2CTN2_9ACTN</name>
<sequence length="120" mass="13441">MPESVYVGSADEDAAGDRGWLLGHFKPAGDVRHSDDVEIKWGVHRRGDERAQWVTGEKRTALLVLISGRFRVELPGRSVLLTKRGDYVVWSHGVDHSWYAEEESVVLTVRWPSVPGYAVA</sequence>
<comment type="caution">
    <text evidence="1">The sequence shown here is derived from an EMBL/GenBank/DDBJ whole genome shotgun (WGS) entry which is preliminary data.</text>
</comment>
<dbReference type="EMBL" id="POUB01000002">
    <property type="protein sequence ID" value="PZG02982.1"/>
    <property type="molecule type" value="Genomic_DNA"/>
</dbReference>
<gene>
    <name evidence="1" type="ORF">C1I99_00330</name>
</gene>
<evidence type="ECO:0000313" key="1">
    <source>
        <dbReference type="EMBL" id="PZG02982.1"/>
    </source>
</evidence>
<dbReference type="SUPFAM" id="SSF51182">
    <property type="entry name" value="RmlC-like cupins"/>
    <property type="match status" value="1"/>
</dbReference>
<organism evidence="1 2">
    <name type="scientific">Micromonospora deserti</name>
    <dbReference type="NCBI Taxonomy" id="2070366"/>
    <lineage>
        <taxon>Bacteria</taxon>
        <taxon>Bacillati</taxon>
        <taxon>Actinomycetota</taxon>
        <taxon>Actinomycetes</taxon>
        <taxon>Micromonosporales</taxon>
        <taxon>Micromonosporaceae</taxon>
        <taxon>Micromonospora</taxon>
    </lineage>
</organism>
<accession>A0A2W2CTN2</accession>
<keyword evidence="2" id="KW-1185">Reference proteome</keyword>
<reference evidence="1 2" key="1">
    <citation type="submission" date="2018-01" db="EMBL/GenBank/DDBJ databases">
        <title>Draft genome sequence of Salinispora sp. 13K206.</title>
        <authorList>
            <person name="Sahin N."/>
            <person name="Saygin H."/>
            <person name="Ay H."/>
        </authorList>
    </citation>
    <scope>NUCLEOTIDE SEQUENCE [LARGE SCALE GENOMIC DNA]</scope>
    <source>
        <strain evidence="1 2">13K206</strain>
    </source>
</reference>
<dbReference type="Gene3D" id="2.60.120.10">
    <property type="entry name" value="Jelly Rolls"/>
    <property type="match status" value="1"/>
</dbReference>
<protein>
    <submittedName>
        <fullName evidence="1">Signal peptidase I</fullName>
    </submittedName>
</protein>
<dbReference type="InterPro" id="IPR014710">
    <property type="entry name" value="RmlC-like_jellyroll"/>
</dbReference>
<proteinExistence type="predicted"/>
<dbReference type="RefSeq" id="WP_111132168.1">
    <property type="nucleotide sequence ID" value="NZ_POUB01000002.1"/>
</dbReference>
<evidence type="ECO:0000313" key="2">
    <source>
        <dbReference type="Proteomes" id="UP000248749"/>
    </source>
</evidence>
<dbReference type="InterPro" id="IPR011051">
    <property type="entry name" value="RmlC_Cupin_sf"/>
</dbReference>
<dbReference type="AlphaFoldDB" id="A0A2W2CTN2"/>
<dbReference type="Proteomes" id="UP000248749">
    <property type="component" value="Unassembled WGS sequence"/>
</dbReference>